<dbReference type="AlphaFoldDB" id="A0A941J7C8"/>
<evidence type="ECO:0000313" key="1">
    <source>
        <dbReference type="EMBL" id="MBR8644566.1"/>
    </source>
</evidence>
<dbReference type="Pfam" id="PF00309">
    <property type="entry name" value="Sigma54_AID"/>
    <property type="match status" value="1"/>
</dbReference>
<name>A0A941J7C8_9BACI</name>
<organism evidence="1 2">
    <name type="scientific">Peribacillus frigoritolerans</name>
    <dbReference type="NCBI Taxonomy" id="450367"/>
    <lineage>
        <taxon>Bacteria</taxon>
        <taxon>Bacillati</taxon>
        <taxon>Bacillota</taxon>
        <taxon>Bacilli</taxon>
        <taxon>Bacillales</taxon>
        <taxon>Bacillaceae</taxon>
        <taxon>Peribacillus</taxon>
    </lineage>
</organism>
<dbReference type="GO" id="GO:0016987">
    <property type="term" value="F:sigma factor activity"/>
    <property type="evidence" value="ECO:0007669"/>
    <property type="project" value="InterPro"/>
</dbReference>
<gene>
    <name evidence="1" type="ORF">KEH51_08610</name>
</gene>
<proteinExistence type="predicted"/>
<dbReference type="InterPro" id="IPR000394">
    <property type="entry name" value="RNA_pol_sigma_54"/>
</dbReference>
<reference evidence="1" key="1">
    <citation type="submission" date="2021-04" db="EMBL/GenBank/DDBJ databases">
        <title>Whole genome sequencing of Enterococci isolates from hospitalized patients.</title>
        <authorList>
            <person name="Ogoti B.M."/>
            <person name="Onyambu F.G."/>
        </authorList>
    </citation>
    <scope>NUCLEOTIDE SEQUENCE</scope>
    <source>
        <strain evidence="1">242</strain>
    </source>
</reference>
<dbReference type="EMBL" id="JAGTPW010000011">
    <property type="protein sequence ID" value="MBR8644566.1"/>
    <property type="molecule type" value="Genomic_DNA"/>
</dbReference>
<comment type="caution">
    <text evidence="1">The sequence shown here is derived from an EMBL/GenBank/DDBJ whole genome shotgun (WGS) entry which is preliminary data.</text>
</comment>
<accession>A0A941J7C8</accession>
<sequence>MNPELQQSINILQYSTHELIDFLN</sequence>
<dbReference type="GO" id="GO:0001216">
    <property type="term" value="F:DNA-binding transcription activator activity"/>
    <property type="evidence" value="ECO:0007669"/>
    <property type="project" value="InterPro"/>
</dbReference>
<dbReference type="Proteomes" id="UP000680045">
    <property type="component" value="Unassembled WGS sequence"/>
</dbReference>
<protein>
    <submittedName>
        <fullName evidence="1">Uncharacterized protein</fullName>
    </submittedName>
</protein>
<evidence type="ECO:0000313" key="2">
    <source>
        <dbReference type="Proteomes" id="UP000680045"/>
    </source>
</evidence>